<name>A0ABS5NWA0_9BACI</name>
<organism evidence="1 2">
    <name type="scientific">Cytobacillus citreus</name>
    <dbReference type="NCBI Taxonomy" id="2833586"/>
    <lineage>
        <taxon>Bacteria</taxon>
        <taxon>Bacillati</taxon>
        <taxon>Bacillota</taxon>
        <taxon>Bacilli</taxon>
        <taxon>Bacillales</taxon>
        <taxon>Bacillaceae</taxon>
        <taxon>Cytobacillus</taxon>
    </lineage>
</organism>
<keyword evidence="2" id="KW-1185">Reference proteome</keyword>
<proteinExistence type="predicted"/>
<evidence type="ECO:0000313" key="1">
    <source>
        <dbReference type="EMBL" id="MBS4191209.1"/>
    </source>
</evidence>
<gene>
    <name evidence="1" type="ORF">KHA94_13555</name>
</gene>
<accession>A0ABS5NWA0</accession>
<comment type="caution">
    <text evidence="1">The sequence shown here is derived from an EMBL/GenBank/DDBJ whole genome shotgun (WGS) entry which is preliminary data.</text>
</comment>
<dbReference type="RefSeq" id="WP_213102666.1">
    <property type="nucleotide sequence ID" value="NZ_JAGYPM010000003.1"/>
</dbReference>
<dbReference type="Proteomes" id="UP000681027">
    <property type="component" value="Unassembled WGS sequence"/>
</dbReference>
<dbReference type="EMBL" id="JAGYPM010000003">
    <property type="protein sequence ID" value="MBS4191209.1"/>
    <property type="molecule type" value="Genomic_DNA"/>
</dbReference>
<protein>
    <submittedName>
        <fullName evidence="1">Uncharacterized protein</fullName>
    </submittedName>
</protein>
<evidence type="ECO:0000313" key="2">
    <source>
        <dbReference type="Proteomes" id="UP000681027"/>
    </source>
</evidence>
<reference evidence="1 2" key="1">
    <citation type="submission" date="2021-05" db="EMBL/GenBank/DDBJ databases">
        <title>Novel Bacillus species.</title>
        <authorList>
            <person name="Liu G."/>
        </authorList>
    </citation>
    <scope>NUCLEOTIDE SEQUENCE [LARGE SCALE GENOMIC DNA]</scope>
    <source>
        <strain evidence="1 2">FJAT-49705</strain>
    </source>
</reference>
<sequence>MTNVNVNVENKIENGVYIPSIEGCDIWEHMNRNREIKSDYIGFLPYSLELRQLDNLILCQENRHRFSTALSLGGLHKKV</sequence>